<gene>
    <name evidence="4" type="primary">Dere\GG21783</name>
    <name evidence="4" type="synonym">dere_GLEANR_6568</name>
    <name evidence="4" type="synonym">GG21783</name>
    <name evidence="4" type="ORF">Dere_GG21783</name>
</gene>
<dbReference type="Pfam" id="PF10650">
    <property type="entry name" value="zf-C3H1"/>
    <property type="match status" value="1"/>
</dbReference>
<protein>
    <submittedName>
        <fullName evidence="4">Uncharacterized protein, isoform C</fullName>
    </submittedName>
</protein>
<accession>B3NLJ2</accession>
<dbReference type="OrthoDB" id="8197317at2759"/>
<reference evidence="4 5" key="1">
    <citation type="journal article" date="2007" name="Nature">
        <title>Evolution of genes and genomes on the Drosophila phylogeny.</title>
        <authorList>
            <consortium name="Drosophila 12 Genomes Consortium"/>
            <person name="Clark A.G."/>
            <person name="Eisen M.B."/>
            <person name="Smith D.R."/>
            <person name="Bergman C.M."/>
            <person name="Oliver B."/>
            <person name="Markow T.A."/>
            <person name="Kaufman T.C."/>
            <person name="Kellis M."/>
            <person name="Gelbart W."/>
            <person name="Iyer V.N."/>
            <person name="Pollard D.A."/>
            <person name="Sackton T.B."/>
            <person name="Larracuente A.M."/>
            <person name="Singh N.D."/>
            <person name="Abad J.P."/>
            <person name="Abt D.N."/>
            <person name="Adryan B."/>
            <person name="Aguade M."/>
            <person name="Akashi H."/>
            <person name="Anderson W.W."/>
            <person name="Aquadro C.F."/>
            <person name="Ardell D.H."/>
            <person name="Arguello R."/>
            <person name="Artieri C.G."/>
            <person name="Barbash D.A."/>
            <person name="Barker D."/>
            <person name="Barsanti P."/>
            <person name="Batterham P."/>
            <person name="Batzoglou S."/>
            <person name="Begun D."/>
            <person name="Bhutkar A."/>
            <person name="Blanco E."/>
            <person name="Bosak S.A."/>
            <person name="Bradley R.K."/>
            <person name="Brand A.D."/>
            <person name="Brent M.R."/>
            <person name="Brooks A.N."/>
            <person name="Brown R.H."/>
            <person name="Butlin R.K."/>
            <person name="Caggese C."/>
            <person name="Calvi B.R."/>
            <person name="Bernardo de Carvalho A."/>
            <person name="Caspi A."/>
            <person name="Castrezana S."/>
            <person name="Celniker S.E."/>
            <person name="Chang J.L."/>
            <person name="Chapple C."/>
            <person name="Chatterji S."/>
            <person name="Chinwalla A."/>
            <person name="Civetta A."/>
            <person name="Clifton S.W."/>
            <person name="Comeron J.M."/>
            <person name="Costello J.C."/>
            <person name="Coyne J.A."/>
            <person name="Daub J."/>
            <person name="David R.G."/>
            <person name="Delcher A.L."/>
            <person name="Delehaunty K."/>
            <person name="Do C.B."/>
            <person name="Ebling H."/>
            <person name="Edwards K."/>
            <person name="Eickbush T."/>
            <person name="Evans J.D."/>
            <person name="Filipski A."/>
            <person name="Findeiss S."/>
            <person name="Freyhult E."/>
            <person name="Fulton L."/>
            <person name="Fulton R."/>
            <person name="Garcia A.C."/>
            <person name="Gardiner A."/>
            <person name="Garfield D.A."/>
            <person name="Garvin B.E."/>
            <person name="Gibson G."/>
            <person name="Gilbert D."/>
            <person name="Gnerre S."/>
            <person name="Godfrey J."/>
            <person name="Good R."/>
            <person name="Gotea V."/>
            <person name="Gravely B."/>
            <person name="Greenberg A.J."/>
            <person name="Griffiths-Jones S."/>
            <person name="Gross S."/>
            <person name="Guigo R."/>
            <person name="Gustafson E.A."/>
            <person name="Haerty W."/>
            <person name="Hahn M.W."/>
            <person name="Halligan D.L."/>
            <person name="Halpern A.L."/>
            <person name="Halter G.M."/>
            <person name="Han M.V."/>
            <person name="Heger A."/>
            <person name="Hillier L."/>
            <person name="Hinrichs A.S."/>
            <person name="Holmes I."/>
            <person name="Hoskins R.A."/>
            <person name="Hubisz M.J."/>
            <person name="Hultmark D."/>
            <person name="Huntley M.A."/>
            <person name="Jaffe D.B."/>
            <person name="Jagadeeshan S."/>
            <person name="Jeck W.R."/>
            <person name="Johnson J."/>
            <person name="Jones C.D."/>
            <person name="Jordan W.C."/>
            <person name="Karpen G.H."/>
            <person name="Kataoka E."/>
            <person name="Keightley P.D."/>
            <person name="Kheradpour P."/>
            <person name="Kirkness E.F."/>
            <person name="Koerich L.B."/>
            <person name="Kristiansen K."/>
            <person name="Kudrna D."/>
            <person name="Kulathinal R.J."/>
            <person name="Kumar S."/>
            <person name="Kwok R."/>
            <person name="Lander E."/>
            <person name="Langley C.H."/>
            <person name="Lapoint R."/>
            <person name="Lazzaro B.P."/>
            <person name="Lee S.J."/>
            <person name="Levesque L."/>
            <person name="Li R."/>
            <person name="Lin C.F."/>
            <person name="Lin M.F."/>
            <person name="Lindblad-Toh K."/>
            <person name="Llopart A."/>
            <person name="Long M."/>
            <person name="Low L."/>
            <person name="Lozovsky E."/>
            <person name="Lu J."/>
            <person name="Luo M."/>
            <person name="Machado C.A."/>
            <person name="Makalowski W."/>
            <person name="Marzo M."/>
            <person name="Matsuda M."/>
            <person name="Matzkin L."/>
            <person name="McAllister B."/>
            <person name="McBride C.S."/>
            <person name="McKernan B."/>
            <person name="McKernan K."/>
            <person name="Mendez-Lago M."/>
            <person name="Minx P."/>
            <person name="Mollenhauer M.U."/>
            <person name="Montooth K."/>
            <person name="Mount S.M."/>
            <person name="Mu X."/>
            <person name="Myers E."/>
            <person name="Negre B."/>
            <person name="Newfeld S."/>
            <person name="Nielsen R."/>
            <person name="Noor M.A."/>
            <person name="O'Grady P."/>
            <person name="Pachter L."/>
            <person name="Papaceit M."/>
            <person name="Parisi M.J."/>
            <person name="Parisi M."/>
            <person name="Parts L."/>
            <person name="Pedersen J.S."/>
            <person name="Pesole G."/>
            <person name="Phillippy A.M."/>
            <person name="Ponting C.P."/>
            <person name="Pop M."/>
            <person name="Porcelli D."/>
            <person name="Powell J.R."/>
            <person name="Prohaska S."/>
            <person name="Pruitt K."/>
            <person name="Puig M."/>
            <person name="Quesneville H."/>
            <person name="Ram K.R."/>
            <person name="Rand D."/>
            <person name="Rasmussen M.D."/>
            <person name="Reed L.K."/>
            <person name="Reenan R."/>
            <person name="Reily A."/>
            <person name="Remington K.A."/>
            <person name="Rieger T.T."/>
            <person name="Ritchie M.G."/>
            <person name="Robin C."/>
            <person name="Rogers Y.H."/>
            <person name="Rohde C."/>
            <person name="Rozas J."/>
            <person name="Rubenfield M.J."/>
            <person name="Ruiz A."/>
            <person name="Russo S."/>
            <person name="Salzberg S.L."/>
            <person name="Sanchez-Gracia A."/>
            <person name="Saranga D.J."/>
            <person name="Sato H."/>
            <person name="Schaeffer S.W."/>
            <person name="Schatz M.C."/>
            <person name="Schlenke T."/>
            <person name="Schwartz R."/>
            <person name="Segarra C."/>
            <person name="Singh R.S."/>
            <person name="Sirot L."/>
            <person name="Sirota M."/>
            <person name="Sisneros N.B."/>
            <person name="Smith C.D."/>
            <person name="Smith T.F."/>
            <person name="Spieth J."/>
            <person name="Stage D.E."/>
            <person name="Stark A."/>
            <person name="Stephan W."/>
            <person name="Strausberg R.L."/>
            <person name="Strempel S."/>
            <person name="Sturgill D."/>
            <person name="Sutton G."/>
            <person name="Sutton G.G."/>
            <person name="Tao W."/>
            <person name="Teichmann S."/>
            <person name="Tobari Y.N."/>
            <person name="Tomimura Y."/>
            <person name="Tsolas J.M."/>
            <person name="Valente V.L."/>
            <person name="Venter E."/>
            <person name="Venter J.C."/>
            <person name="Vicario S."/>
            <person name="Vieira F.G."/>
            <person name="Vilella A.J."/>
            <person name="Villasante A."/>
            <person name="Walenz B."/>
            <person name="Wang J."/>
            <person name="Wasserman M."/>
            <person name="Watts T."/>
            <person name="Wilson D."/>
            <person name="Wilson R.K."/>
            <person name="Wing R.A."/>
            <person name="Wolfner M.F."/>
            <person name="Wong A."/>
            <person name="Wong G.K."/>
            <person name="Wu C.I."/>
            <person name="Wu G."/>
            <person name="Yamamoto D."/>
            <person name="Yang H.P."/>
            <person name="Yang S.P."/>
            <person name="Yorke J.A."/>
            <person name="Yoshida K."/>
            <person name="Zdobnov E."/>
            <person name="Zhang P."/>
            <person name="Zhang Y."/>
            <person name="Zimin A.V."/>
            <person name="Baldwin J."/>
            <person name="Abdouelleil A."/>
            <person name="Abdulkadir J."/>
            <person name="Abebe A."/>
            <person name="Abera B."/>
            <person name="Abreu J."/>
            <person name="Acer S.C."/>
            <person name="Aftuck L."/>
            <person name="Alexander A."/>
            <person name="An P."/>
            <person name="Anderson E."/>
            <person name="Anderson S."/>
            <person name="Arachi H."/>
            <person name="Azer M."/>
            <person name="Bachantsang P."/>
            <person name="Barry A."/>
            <person name="Bayul T."/>
            <person name="Berlin A."/>
            <person name="Bessette D."/>
            <person name="Bloom T."/>
            <person name="Blye J."/>
            <person name="Boguslavskiy L."/>
            <person name="Bonnet C."/>
            <person name="Boukhgalter B."/>
            <person name="Bourzgui I."/>
            <person name="Brown A."/>
            <person name="Cahill P."/>
            <person name="Channer S."/>
            <person name="Cheshatsang Y."/>
            <person name="Chuda L."/>
            <person name="Citroen M."/>
            <person name="Collymore A."/>
            <person name="Cooke P."/>
            <person name="Costello M."/>
            <person name="D'Aco K."/>
            <person name="Daza R."/>
            <person name="De Haan G."/>
            <person name="DeGray S."/>
            <person name="DeMaso C."/>
            <person name="Dhargay N."/>
            <person name="Dooley K."/>
            <person name="Dooley E."/>
            <person name="Doricent M."/>
            <person name="Dorje P."/>
            <person name="Dorjee K."/>
            <person name="Dupes A."/>
            <person name="Elong R."/>
            <person name="Falk J."/>
            <person name="Farina A."/>
            <person name="Faro S."/>
            <person name="Ferguson D."/>
            <person name="Fisher S."/>
            <person name="Foley C.D."/>
            <person name="Franke A."/>
            <person name="Friedrich D."/>
            <person name="Gadbois L."/>
            <person name="Gearin G."/>
            <person name="Gearin C.R."/>
            <person name="Giannoukos G."/>
            <person name="Goode T."/>
            <person name="Graham J."/>
            <person name="Grandbois E."/>
            <person name="Grewal S."/>
            <person name="Gyaltsen K."/>
            <person name="Hafez N."/>
            <person name="Hagos B."/>
            <person name="Hall J."/>
            <person name="Henson C."/>
            <person name="Hollinger A."/>
            <person name="Honan T."/>
            <person name="Huard M.D."/>
            <person name="Hughes L."/>
            <person name="Hurhula B."/>
            <person name="Husby M.E."/>
            <person name="Kamat A."/>
            <person name="Kanga B."/>
            <person name="Kashin S."/>
            <person name="Khazanovich D."/>
            <person name="Kisner P."/>
            <person name="Lance K."/>
            <person name="Lara M."/>
            <person name="Lee W."/>
            <person name="Lennon N."/>
            <person name="Letendre F."/>
            <person name="LeVine R."/>
            <person name="Lipovsky A."/>
            <person name="Liu X."/>
            <person name="Liu J."/>
            <person name="Liu S."/>
            <person name="Lokyitsang T."/>
            <person name="Lokyitsang Y."/>
            <person name="Lubonja R."/>
            <person name="Lui A."/>
            <person name="MacDonald P."/>
            <person name="Magnisalis V."/>
            <person name="Maru K."/>
            <person name="Matthews C."/>
            <person name="McCusker W."/>
            <person name="McDonough S."/>
            <person name="Mehta T."/>
            <person name="Meldrim J."/>
            <person name="Meneus L."/>
            <person name="Mihai O."/>
            <person name="Mihalev A."/>
            <person name="Mihova T."/>
            <person name="Mittelman R."/>
            <person name="Mlenga V."/>
            <person name="Montmayeur A."/>
            <person name="Mulrain L."/>
            <person name="Navidi A."/>
            <person name="Naylor J."/>
            <person name="Negash T."/>
            <person name="Nguyen T."/>
            <person name="Nguyen N."/>
            <person name="Nicol R."/>
            <person name="Norbu C."/>
            <person name="Norbu N."/>
            <person name="Novod N."/>
            <person name="O'Neill B."/>
            <person name="Osman S."/>
            <person name="Markiewicz E."/>
            <person name="Oyono O.L."/>
            <person name="Patti C."/>
            <person name="Phunkhang P."/>
            <person name="Pierre F."/>
            <person name="Priest M."/>
            <person name="Raghuraman S."/>
            <person name="Rege F."/>
            <person name="Reyes R."/>
            <person name="Rise C."/>
            <person name="Rogov P."/>
            <person name="Ross K."/>
            <person name="Ryan E."/>
            <person name="Settipalli S."/>
            <person name="Shea T."/>
            <person name="Sherpa N."/>
            <person name="Shi L."/>
            <person name="Shih D."/>
            <person name="Sparrow T."/>
            <person name="Spaulding J."/>
            <person name="Stalker J."/>
            <person name="Stange-Thomann N."/>
            <person name="Stavropoulos S."/>
            <person name="Stone C."/>
            <person name="Strader C."/>
            <person name="Tesfaye S."/>
            <person name="Thomson T."/>
            <person name="Thoulutsang Y."/>
            <person name="Thoulutsang D."/>
            <person name="Topham K."/>
            <person name="Topping I."/>
            <person name="Tsamla T."/>
            <person name="Vassiliev H."/>
            <person name="Vo A."/>
            <person name="Wangchuk T."/>
            <person name="Wangdi T."/>
            <person name="Weiand M."/>
            <person name="Wilkinson J."/>
            <person name="Wilson A."/>
            <person name="Yadav S."/>
            <person name="Young G."/>
            <person name="Yu Q."/>
            <person name="Zembek L."/>
            <person name="Zhong D."/>
            <person name="Zimmer A."/>
            <person name="Zwirko Z."/>
            <person name="Jaffe D.B."/>
            <person name="Alvarez P."/>
            <person name="Brockman W."/>
            <person name="Butler J."/>
            <person name="Chin C."/>
            <person name="Gnerre S."/>
            <person name="Grabherr M."/>
            <person name="Kleber M."/>
            <person name="Mauceli E."/>
            <person name="MacCallum I."/>
        </authorList>
    </citation>
    <scope>NUCLEOTIDE SEQUENCE [LARGE SCALE GENOMIC DNA]</scope>
    <source>
        <strain evidence="4 5">TSC#14021-0224.01</strain>
    </source>
</reference>
<keyword evidence="5" id="KW-1185">Reference proteome</keyword>
<sequence length="1362" mass="152423">MVVCTATMPPETRQVPAVKKEHTELLENPANSEPGDPGEKEEGVVEEHCEEGEIVDEFELILSSEDEEFKLRARIQQLEENNKDVERMDMLSANLAHQYNYPKPGSRLQSQQQKSPVYILSDVSSQSDYEFEVQRKYRKRKVRRLELGKRHNQSLSSDYRRNPFARRHKHCSPPPPVTTKRRRQDYHHHQPPNHPHRRHQQHHELEDSLDSDGELGEYDINGDNEDDEIDLQQLRLSRDKLRVALAREEREEFVSHYKNSLREKLQYLVSKSPSPKHREEYQQEEELPLPPLQPLSEDGDAIIGEEEPQEQGVPQSDDSAELKLRLIALKSVILKKHLARKKRDAERAYSPTDMINRVHPAISNDDDIDDLMEISPAASPDRVQSPPRYLIDYAVDTQPVDMELAETDSDDQQNEVWKSWSNNWNSIDNAGGSWRCFLPNNLPPVSVPIVIDEDDEVDINTSDRIRRENIGYDDDEVPPPPPPFHIPLMHLEDEDARDAMHLVEQHSNHSYNSELQTVSMENSQAHIKTFDQSQPNSSDDEAGALRAILLSNLRANRPPPPPPGTPHPFDTDLNSAPVDVPKPISVNVLAPVPAPVPASVPSFVPSAVAHIKDDSRQNNDSDDPEELRLLLLSSIGSKKRSKPKSGLSPEILKNAVKRFQPSELPIKDEQSQDQQSVLVEINVPEEGKEIQNKAVVEPIPLETAPISVEPLDAPQPVAKLKMQAQKPTSPTSKIIKIVKPNKVINKTTTTKRKLLGNKGSGLSIKRPTALMIKEPSAPLRGQEVIASSTRLITTVDPASIKVNKLIISLAEESPASDDDLELSSSFAYVNTDIASPLSLAMGSLSGSTTRSNTPISEIAETAPNATNNLRRTVINEYFEKKIDDFLKQARSKAPTTNSPEAASEKTTVKPQVEETPPTSVTSPKTQPPPKTTPVAVRHLPVASQKEYLRLVERMQMLEQKKVRAAKAAATVAKSKAPTVDKPSSKNKSTPSTNANIVTYPAKELIPSKTSSTMTNAKATSAVQKPQVKTADLKSPKTKAKQNQMSKESRLKAFENSFVKIGGSMLANLDKSLQFVEEAKKSKAIRLRCSQRLKELYAEMQTVRQAVKQEELKLAKIQPEIQATHEIIISLKQKRHKLHAAAMDLGRGLRGDDYRLIDEGKAAITTKSTQLTKEIRLYNSIIHFADLQKLNDAEISKPNTVMPTESKAVQQEESSKSVESNSQEPAAVQATQPLTDPQIKNQSEVETEPAIGKQPETGTDPPDDQAQEKSVEVAVNTTAPYTFSIMRELREEKSDEHHRELYLSAYQTPMCRNYNSHLDVHATICPFDLMGRCEDADCSYLHLARSDCQNELPKTNPLSITNK</sequence>
<evidence type="ECO:0000256" key="2">
    <source>
        <dbReference type="SAM" id="MobiDB-lite"/>
    </source>
</evidence>
<dbReference type="KEGG" id="der:6546692"/>
<evidence type="ECO:0000313" key="5">
    <source>
        <dbReference type="Proteomes" id="UP000008711"/>
    </source>
</evidence>
<feature type="compositionally biased region" description="Acidic residues" evidence="2">
    <location>
        <begin position="207"/>
        <end position="226"/>
    </location>
</feature>
<feature type="region of interest" description="Disordered" evidence="2">
    <location>
        <begin position="889"/>
        <end position="934"/>
    </location>
</feature>
<feature type="region of interest" description="Disordered" evidence="2">
    <location>
        <begin position="973"/>
        <end position="994"/>
    </location>
</feature>
<feature type="compositionally biased region" description="Basic residues" evidence="2">
    <location>
        <begin position="179"/>
        <end position="201"/>
    </location>
</feature>
<feature type="compositionally biased region" description="Low complexity" evidence="2">
    <location>
        <begin position="915"/>
        <end position="924"/>
    </location>
</feature>
<dbReference type="eggNOG" id="ENOG502SEVV">
    <property type="taxonomic scope" value="Eukaryota"/>
</dbReference>
<feature type="region of interest" description="Disordered" evidence="2">
    <location>
        <begin position="1010"/>
        <end position="1047"/>
    </location>
</feature>
<feature type="region of interest" description="Disordered" evidence="2">
    <location>
        <begin position="21"/>
        <end position="42"/>
    </location>
</feature>
<proteinExistence type="predicted"/>
<feature type="compositionally biased region" description="Polar residues" evidence="2">
    <location>
        <begin position="1197"/>
        <end position="1208"/>
    </location>
</feature>
<feature type="domain" description="Putative zinc-finger" evidence="3">
    <location>
        <begin position="1323"/>
        <end position="1342"/>
    </location>
</feature>
<dbReference type="InterPro" id="IPR019607">
    <property type="entry name" value="Putative_zinc-finger_domain"/>
</dbReference>
<feature type="region of interest" description="Disordered" evidence="2">
    <location>
        <begin position="272"/>
        <end position="299"/>
    </location>
</feature>
<feature type="compositionally biased region" description="Polar residues" evidence="2">
    <location>
        <begin position="1010"/>
        <end position="1023"/>
    </location>
</feature>
<dbReference type="EMBL" id="CH954179">
    <property type="protein sequence ID" value="EDV54908.2"/>
    <property type="molecule type" value="Genomic_DNA"/>
</dbReference>
<feature type="region of interest" description="Disordered" evidence="2">
    <location>
        <begin position="1197"/>
        <end position="1270"/>
    </location>
</feature>
<reference evidence="4 5" key="2">
    <citation type="journal article" date="2008" name="Bioinformatics">
        <title>Assembly reconciliation.</title>
        <authorList>
            <person name="Zimin A.V."/>
            <person name="Smith D.R."/>
            <person name="Sutton G."/>
            <person name="Yorke J.A."/>
        </authorList>
    </citation>
    <scope>NUCLEOTIDE SEQUENCE [LARGE SCALE GENOMIC DNA]</scope>
    <source>
        <strain evidence="4 5">TSC#14021-0224.01</strain>
    </source>
</reference>
<evidence type="ECO:0000259" key="3">
    <source>
        <dbReference type="Pfam" id="PF10650"/>
    </source>
</evidence>
<feature type="compositionally biased region" description="Pro residues" evidence="2">
    <location>
        <begin position="557"/>
        <end position="566"/>
    </location>
</feature>
<dbReference type="HOGENOM" id="CLU_003351_0_0_1"/>
<name>B3NLJ2_DROER</name>
<feature type="region of interest" description="Disordered" evidence="2">
    <location>
        <begin position="144"/>
        <end position="226"/>
    </location>
</feature>
<feature type="compositionally biased region" description="Polar residues" evidence="2">
    <location>
        <begin position="1228"/>
        <end position="1243"/>
    </location>
</feature>
<dbReference type="Proteomes" id="UP000008711">
    <property type="component" value="Unassembled WGS sequence"/>
</dbReference>
<evidence type="ECO:0000313" key="4">
    <source>
        <dbReference type="EMBL" id="EDV54908.2"/>
    </source>
</evidence>
<keyword evidence="1" id="KW-0175">Coiled coil</keyword>
<organism evidence="4 5">
    <name type="scientific">Drosophila erecta</name>
    <name type="common">Fruit fly</name>
    <dbReference type="NCBI Taxonomy" id="7220"/>
    <lineage>
        <taxon>Eukaryota</taxon>
        <taxon>Metazoa</taxon>
        <taxon>Ecdysozoa</taxon>
        <taxon>Arthropoda</taxon>
        <taxon>Hexapoda</taxon>
        <taxon>Insecta</taxon>
        <taxon>Pterygota</taxon>
        <taxon>Neoptera</taxon>
        <taxon>Endopterygota</taxon>
        <taxon>Diptera</taxon>
        <taxon>Brachycera</taxon>
        <taxon>Muscomorpha</taxon>
        <taxon>Ephydroidea</taxon>
        <taxon>Drosophilidae</taxon>
        <taxon>Drosophila</taxon>
        <taxon>Sophophora</taxon>
    </lineage>
</organism>
<feature type="coiled-coil region" evidence="1">
    <location>
        <begin position="61"/>
        <end position="88"/>
    </location>
</feature>
<feature type="region of interest" description="Disordered" evidence="2">
    <location>
        <begin position="553"/>
        <end position="576"/>
    </location>
</feature>
<evidence type="ECO:0000256" key="1">
    <source>
        <dbReference type="SAM" id="Coils"/>
    </source>
</evidence>